<dbReference type="RefSeq" id="WP_230841984.1">
    <property type="nucleotide sequence ID" value="NZ_CP063845.1"/>
</dbReference>
<keyword evidence="8" id="KW-1185">Reference proteome</keyword>
<evidence type="ECO:0000256" key="5">
    <source>
        <dbReference type="ARBA" id="ARBA00023002"/>
    </source>
</evidence>
<dbReference type="Pfam" id="PF07992">
    <property type="entry name" value="Pyr_redox_2"/>
    <property type="match status" value="1"/>
</dbReference>
<keyword evidence="5" id="KW-0560">Oxidoreductase</keyword>
<gene>
    <name evidence="7" type="ORF">ISF26_01325</name>
</gene>
<reference evidence="7 8" key="1">
    <citation type="journal article" date="2021" name="Genome Biol. Evol.">
        <title>Complete Genome Sequencing of a Novel Gloeobacter Species from a Waterfall Cave in Mexico.</title>
        <authorList>
            <person name="Saw J.H."/>
            <person name="Cardona T."/>
            <person name="Montejano G."/>
        </authorList>
    </citation>
    <scope>NUCLEOTIDE SEQUENCE [LARGE SCALE GENOMIC DNA]</scope>
    <source>
        <strain evidence="7">MG652769</strain>
    </source>
</reference>
<name>A0ABY3PMX2_9CYAN</name>
<accession>A0ABY3PMX2</accession>
<feature type="domain" description="FAD/NAD(P)-binding" evidence="6">
    <location>
        <begin position="9"/>
        <end position="332"/>
    </location>
</feature>
<dbReference type="PANTHER" id="PTHR42913">
    <property type="entry name" value="APOPTOSIS-INDUCING FACTOR 1"/>
    <property type="match status" value="1"/>
</dbReference>
<evidence type="ECO:0000259" key="6">
    <source>
        <dbReference type="Pfam" id="PF07992"/>
    </source>
</evidence>
<comment type="cofactor">
    <cofactor evidence="1">
        <name>FAD</name>
        <dbReference type="ChEBI" id="CHEBI:57692"/>
    </cofactor>
</comment>
<dbReference type="PRINTS" id="PR00469">
    <property type="entry name" value="PNDRDTASEII"/>
</dbReference>
<proteinExistence type="inferred from homology"/>
<dbReference type="Gene3D" id="3.50.50.100">
    <property type="match status" value="1"/>
</dbReference>
<dbReference type="EMBL" id="CP063845">
    <property type="protein sequence ID" value="UFP94919.1"/>
    <property type="molecule type" value="Genomic_DNA"/>
</dbReference>
<evidence type="ECO:0000313" key="8">
    <source>
        <dbReference type="Proteomes" id="UP001054846"/>
    </source>
</evidence>
<sequence>MPTMMPSDRTVILGGGFTGLFTALRLNRRRYPHPVVLVDRSERFSFKPLLYELLSGEMDAYQVWPRFEELLRGSRITFIQDSVRIIDLEGRWVELESGLSYAYSNLVLALGGAVGSTGPDNRHAYFLRTGEEVLKLRQHLRFCLQQATQLGGLDERKRLLTVAVVGGGPAGIELAATLADWLPASFNRLGGDGREVRVALLQRGMQLLPQDMSLYLRKTAVDALARRAVPVEVVLGASVKKVEPDGVYYEREGTAEMIPAAAVVWTGGGGGGVAMPFKLQGLPPEGYNKNGRLLVTPTLQLPNFPEVFAGGDLALDPDHPQPTTAQAAYQEGEAIAYSLEALARGRQTAVAPVRLLGTMMKLGLGEGAVEIFDRYEVAGRLGLLIRQLRYLGLLPTPIYSFKATAYWLTDLLWPRSGMAA</sequence>
<keyword evidence="3" id="KW-0285">Flavoprotein</keyword>
<evidence type="ECO:0000256" key="4">
    <source>
        <dbReference type="ARBA" id="ARBA00022827"/>
    </source>
</evidence>
<evidence type="ECO:0000256" key="2">
    <source>
        <dbReference type="ARBA" id="ARBA00005272"/>
    </source>
</evidence>
<dbReference type="SUPFAM" id="SSF51905">
    <property type="entry name" value="FAD/NAD(P)-binding domain"/>
    <property type="match status" value="1"/>
</dbReference>
<evidence type="ECO:0000256" key="3">
    <source>
        <dbReference type="ARBA" id="ARBA00022630"/>
    </source>
</evidence>
<dbReference type="PANTHER" id="PTHR42913:SF3">
    <property type="entry name" value="64 KDA MITOCHONDRIAL NADH DEHYDROGENASE (EUROFUNG)"/>
    <property type="match status" value="1"/>
</dbReference>
<dbReference type="InterPro" id="IPR023753">
    <property type="entry name" value="FAD/NAD-binding_dom"/>
</dbReference>
<dbReference type="InterPro" id="IPR051169">
    <property type="entry name" value="NADH-Q_oxidoreductase"/>
</dbReference>
<dbReference type="Proteomes" id="UP001054846">
    <property type="component" value="Chromosome"/>
</dbReference>
<evidence type="ECO:0000256" key="1">
    <source>
        <dbReference type="ARBA" id="ARBA00001974"/>
    </source>
</evidence>
<comment type="similarity">
    <text evidence="2">Belongs to the NADH dehydrogenase family.</text>
</comment>
<dbReference type="PRINTS" id="PR00368">
    <property type="entry name" value="FADPNR"/>
</dbReference>
<keyword evidence="4" id="KW-0274">FAD</keyword>
<protein>
    <submittedName>
        <fullName evidence="7">NAD(P)/FAD-dependent oxidoreductase</fullName>
    </submittedName>
</protein>
<evidence type="ECO:0000313" key="7">
    <source>
        <dbReference type="EMBL" id="UFP94919.1"/>
    </source>
</evidence>
<dbReference type="InterPro" id="IPR036188">
    <property type="entry name" value="FAD/NAD-bd_sf"/>
</dbReference>
<organism evidence="7 8">
    <name type="scientific">Gloeobacter morelensis MG652769</name>
    <dbReference type="NCBI Taxonomy" id="2781736"/>
    <lineage>
        <taxon>Bacteria</taxon>
        <taxon>Bacillati</taxon>
        <taxon>Cyanobacteriota</taxon>
        <taxon>Cyanophyceae</taxon>
        <taxon>Gloeobacterales</taxon>
        <taxon>Gloeobacteraceae</taxon>
        <taxon>Gloeobacter</taxon>
        <taxon>Gloeobacter morelensis</taxon>
    </lineage>
</organism>